<dbReference type="InterPro" id="IPR004046">
    <property type="entry name" value="GST_C"/>
</dbReference>
<gene>
    <name evidence="2" type="ORF">HOLleu_32645</name>
</gene>
<dbReference type="GO" id="GO:0006749">
    <property type="term" value="P:glutathione metabolic process"/>
    <property type="evidence" value="ECO:0007669"/>
    <property type="project" value="TreeGrafter"/>
</dbReference>
<dbReference type="InterPro" id="IPR010987">
    <property type="entry name" value="Glutathione-S-Trfase_C-like"/>
</dbReference>
<dbReference type="PANTHER" id="PTHR11571">
    <property type="entry name" value="GLUTATHIONE S-TRANSFERASE"/>
    <property type="match status" value="1"/>
</dbReference>
<dbReference type="Pfam" id="PF14497">
    <property type="entry name" value="GST_C_3"/>
    <property type="match status" value="1"/>
</dbReference>
<keyword evidence="3" id="KW-1185">Reference proteome</keyword>
<dbReference type="PANTHER" id="PTHR11571:SF230">
    <property type="entry name" value="GLUTATHIONE TRANSFERASE"/>
    <property type="match status" value="1"/>
</dbReference>
<feature type="domain" description="GST C-terminal" evidence="1">
    <location>
        <begin position="1"/>
        <end position="120"/>
    </location>
</feature>
<reference evidence="2" key="1">
    <citation type="submission" date="2021-10" db="EMBL/GenBank/DDBJ databases">
        <title>Tropical sea cucumber genome reveals ecological adaptation and Cuvierian tubules defense mechanism.</title>
        <authorList>
            <person name="Chen T."/>
        </authorList>
    </citation>
    <scope>NUCLEOTIDE SEQUENCE</scope>
    <source>
        <strain evidence="2">Nanhai2018</strain>
        <tissue evidence="2">Muscle</tissue>
    </source>
</reference>
<name>A0A9Q1BJ04_HOLLE</name>
<dbReference type="OrthoDB" id="414243at2759"/>
<sequence>MLFAGIKAFDAICGPYWTFQPAEKRPDLIKRAINESKNRYLPVLEKVFKENGTGFLVGNSPTIADCALFHDISFFDEMPEYGDLLDGYPYCKQAFLTKFSEIPGVKKYLNSPRRFPVPDDEHTAEVQAALHI</sequence>
<comment type="caution">
    <text evidence="2">The sequence shown here is derived from an EMBL/GenBank/DDBJ whole genome shotgun (WGS) entry which is preliminary data.</text>
</comment>
<evidence type="ECO:0000313" key="3">
    <source>
        <dbReference type="Proteomes" id="UP001152320"/>
    </source>
</evidence>
<dbReference type="SUPFAM" id="SSF47616">
    <property type="entry name" value="GST C-terminal domain-like"/>
    <property type="match status" value="1"/>
</dbReference>
<dbReference type="InterPro" id="IPR050213">
    <property type="entry name" value="GST_superfamily"/>
</dbReference>
<organism evidence="2 3">
    <name type="scientific">Holothuria leucospilota</name>
    <name type="common">Black long sea cucumber</name>
    <name type="synonym">Mertensiothuria leucospilota</name>
    <dbReference type="NCBI Taxonomy" id="206669"/>
    <lineage>
        <taxon>Eukaryota</taxon>
        <taxon>Metazoa</taxon>
        <taxon>Echinodermata</taxon>
        <taxon>Eleutherozoa</taxon>
        <taxon>Echinozoa</taxon>
        <taxon>Holothuroidea</taxon>
        <taxon>Aspidochirotacea</taxon>
        <taxon>Aspidochirotida</taxon>
        <taxon>Holothuriidae</taxon>
        <taxon>Holothuria</taxon>
    </lineage>
</organism>
<dbReference type="GO" id="GO:0004364">
    <property type="term" value="F:glutathione transferase activity"/>
    <property type="evidence" value="ECO:0007669"/>
    <property type="project" value="TreeGrafter"/>
</dbReference>
<dbReference type="InterPro" id="IPR036282">
    <property type="entry name" value="Glutathione-S-Trfase_C_sf"/>
</dbReference>
<dbReference type="Proteomes" id="UP001152320">
    <property type="component" value="Chromosome 16"/>
</dbReference>
<dbReference type="PROSITE" id="PS50405">
    <property type="entry name" value="GST_CTER"/>
    <property type="match status" value="1"/>
</dbReference>
<proteinExistence type="predicted"/>
<dbReference type="EMBL" id="JAIZAY010000016">
    <property type="protein sequence ID" value="KAJ8027491.1"/>
    <property type="molecule type" value="Genomic_DNA"/>
</dbReference>
<dbReference type="AlphaFoldDB" id="A0A9Q1BJ04"/>
<dbReference type="Gene3D" id="1.20.1050.10">
    <property type="match status" value="1"/>
</dbReference>
<protein>
    <submittedName>
        <fullName evidence="2">Glutathione S-transferase</fullName>
    </submittedName>
</protein>
<evidence type="ECO:0000313" key="2">
    <source>
        <dbReference type="EMBL" id="KAJ8027491.1"/>
    </source>
</evidence>
<evidence type="ECO:0000259" key="1">
    <source>
        <dbReference type="PROSITE" id="PS50405"/>
    </source>
</evidence>
<accession>A0A9Q1BJ04</accession>